<protein>
    <submittedName>
        <fullName evidence="3">Uncharacterized protein</fullName>
    </submittedName>
</protein>
<dbReference type="Proteomes" id="UP000293701">
    <property type="component" value="Unassembled WGS sequence"/>
</dbReference>
<dbReference type="Proteomes" id="UP000293441">
    <property type="component" value="Unassembled WGS sequence"/>
</dbReference>
<accession>A0A4R0UDQ8</accession>
<organism evidence="3 4">
    <name type="scientific">Bifidobacterium longum subsp. longum</name>
    <dbReference type="NCBI Taxonomy" id="1679"/>
    <lineage>
        <taxon>Bacteria</taxon>
        <taxon>Bacillati</taxon>
        <taxon>Actinomycetota</taxon>
        <taxon>Actinomycetes</taxon>
        <taxon>Bifidobacteriales</taxon>
        <taxon>Bifidobacteriaceae</taxon>
        <taxon>Bifidobacterium</taxon>
    </lineage>
</organism>
<gene>
    <name evidence="2" type="ORF">MCC10002_1025</name>
    <name evidence="3" type="ORF">MCC10015_1082</name>
</gene>
<dbReference type="EMBL" id="SHPM01000021">
    <property type="protein sequence ID" value="TCD74332.1"/>
    <property type="molecule type" value="Genomic_DNA"/>
</dbReference>
<evidence type="ECO:0000313" key="3">
    <source>
        <dbReference type="EMBL" id="TCD97546.1"/>
    </source>
</evidence>
<reference evidence="3" key="2">
    <citation type="submission" date="2019-02" db="EMBL/GenBank/DDBJ databases">
        <authorList>
            <person name="Odamaki T."/>
        </authorList>
    </citation>
    <scope>NUCLEOTIDE SEQUENCE</scope>
    <source>
        <strain evidence="2">MCC10002</strain>
        <strain evidence="3">MCC10015</strain>
    </source>
</reference>
<evidence type="ECO:0000256" key="1">
    <source>
        <dbReference type="SAM" id="MobiDB-lite"/>
    </source>
</evidence>
<dbReference type="AlphaFoldDB" id="A0A4R0UDQ8"/>
<sequence>MTAPSENNNYTYRNQVNAAIGQLRLALETNDMGGACASTQWRVAEHGQCDRAARPVQRGRHATAPTRTGTAHPDYHGDNA</sequence>
<comment type="caution">
    <text evidence="3">The sequence shown here is derived from an EMBL/GenBank/DDBJ whole genome shotgun (WGS) entry which is preliminary data.</text>
</comment>
<evidence type="ECO:0000313" key="5">
    <source>
        <dbReference type="Proteomes" id="UP000293701"/>
    </source>
</evidence>
<evidence type="ECO:0000313" key="2">
    <source>
        <dbReference type="EMBL" id="TCD74332.1"/>
    </source>
</evidence>
<feature type="region of interest" description="Disordered" evidence="1">
    <location>
        <begin position="51"/>
        <end position="80"/>
    </location>
</feature>
<reference evidence="4 5" key="1">
    <citation type="journal article" date="2018" name="Sci. Rep.">
        <title>Genomic diversity and distribution of Bifidobacterium longum subsp. longum across the human lifespan.</title>
        <authorList>
            <person name="Odamaki T."/>
            <person name="Bottacini F."/>
            <person name="Kato K."/>
            <person name="Mitsuyama E."/>
            <person name="Yoshida K."/>
            <person name="Horigome A."/>
            <person name="Xiao J.Z."/>
            <person name="van Sinderen D."/>
        </authorList>
    </citation>
    <scope>NUCLEOTIDE SEQUENCE [LARGE SCALE GENOMIC DNA]</scope>
    <source>
        <strain evidence="2 5">MCC10002</strain>
        <strain evidence="3 4">MCC10015</strain>
    </source>
</reference>
<name>A0A4R0UDQ8_BIFLL</name>
<proteinExistence type="predicted"/>
<evidence type="ECO:0000313" key="4">
    <source>
        <dbReference type="Proteomes" id="UP000293441"/>
    </source>
</evidence>
<dbReference type="EMBL" id="SHPX01000022">
    <property type="protein sequence ID" value="TCD97546.1"/>
    <property type="molecule type" value="Genomic_DNA"/>
</dbReference>